<dbReference type="SUPFAM" id="SSF55874">
    <property type="entry name" value="ATPase domain of HSP90 chaperone/DNA topoisomerase II/histidine kinase"/>
    <property type="match status" value="1"/>
</dbReference>
<name>A0A8J3P7D9_9ACTN</name>
<sequence>MTTEPGSRSRQAPPDGLPADAVLLLELLFAEADLVSLRSAVAAHADAVGLRAERVDALVFVAYELATNVVRHGGGSGELALWAAAGAVYCRVSDEGPGIPPGVDGRKQPEPGSADSRGLWLVRTLADGMHIGTRISESRGSVVTAMISRDR</sequence>
<dbReference type="AlphaFoldDB" id="A0A8J3P7D9"/>
<dbReference type="GO" id="GO:0004674">
    <property type="term" value="F:protein serine/threonine kinase activity"/>
    <property type="evidence" value="ECO:0007669"/>
    <property type="project" value="UniProtKB-KW"/>
</dbReference>
<keyword evidence="1" id="KW-0808">Transferase</keyword>
<dbReference type="PANTHER" id="PTHR35526">
    <property type="entry name" value="ANTI-SIGMA-F FACTOR RSBW-RELATED"/>
    <property type="match status" value="1"/>
</dbReference>
<accession>A0A8J3P7D9</accession>
<organism evidence="3 4">
    <name type="scientific">Catellatospora coxensis</name>
    <dbReference type="NCBI Taxonomy" id="310354"/>
    <lineage>
        <taxon>Bacteria</taxon>
        <taxon>Bacillati</taxon>
        <taxon>Actinomycetota</taxon>
        <taxon>Actinomycetes</taxon>
        <taxon>Micromonosporales</taxon>
        <taxon>Micromonosporaceae</taxon>
        <taxon>Catellatospora</taxon>
    </lineage>
</organism>
<proteinExistence type="predicted"/>
<dbReference type="Gene3D" id="3.30.565.10">
    <property type="entry name" value="Histidine kinase-like ATPase, C-terminal domain"/>
    <property type="match status" value="1"/>
</dbReference>
<evidence type="ECO:0000313" key="3">
    <source>
        <dbReference type="EMBL" id="GIG06512.1"/>
    </source>
</evidence>
<dbReference type="InterPro" id="IPR003594">
    <property type="entry name" value="HATPase_dom"/>
</dbReference>
<evidence type="ECO:0000259" key="2">
    <source>
        <dbReference type="Pfam" id="PF13581"/>
    </source>
</evidence>
<dbReference type="Proteomes" id="UP000630887">
    <property type="component" value="Unassembled WGS sequence"/>
</dbReference>
<dbReference type="Pfam" id="PF13581">
    <property type="entry name" value="HATPase_c_2"/>
    <property type="match status" value="1"/>
</dbReference>
<protein>
    <recommendedName>
        <fullName evidence="2">Histidine kinase/HSP90-like ATPase domain-containing protein</fullName>
    </recommendedName>
</protein>
<feature type="domain" description="Histidine kinase/HSP90-like ATPase" evidence="2">
    <location>
        <begin position="32"/>
        <end position="144"/>
    </location>
</feature>
<dbReference type="EMBL" id="BONI01000024">
    <property type="protein sequence ID" value="GIG06512.1"/>
    <property type="molecule type" value="Genomic_DNA"/>
</dbReference>
<keyword evidence="1" id="KW-0723">Serine/threonine-protein kinase</keyword>
<reference evidence="3 4" key="1">
    <citation type="submission" date="2021-01" db="EMBL/GenBank/DDBJ databases">
        <title>Whole genome shotgun sequence of Catellatospora coxensis NBRC 107359.</title>
        <authorList>
            <person name="Komaki H."/>
            <person name="Tamura T."/>
        </authorList>
    </citation>
    <scope>NUCLEOTIDE SEQUENCE [LARGE SCALE GENOMIC DNA]</scope>
    <source>
        <strain evidence="3 4">NBRC 107359</strain>
    </source>
</reference>
<keyword evidence="1" id="KW-0418">Kinase</keyword>
<dbReference type="CDD" id="cd16936">
    <property type="entry name" value="HATPase_RsbW-like"/>
    <property type="match status" value="1"/>
</dbReference>
<dbReference type="InterPro" id="IPR050267">
    <property type="entry name" value="Anti-sigma-factor_SerPK"/>
</dbReference>
<evidence type="ECO:0000256" key="1">
    <source>
        <dbReference type="ARBA" id="ARBA00022527"/>
    </source>
</evidence>
<keyword evidence="4" id="KW-1185">Reference proteome</keyword>
<gene>
    <name evidence="3" type="ORF">Cco03nite_32120</name>
</gene>
<evidence type="ECO:0000313" key="4">
    <source>
        <dbReference type="Proteomes" id="UP000630887"/>
    </source>
</evidence>
<dbReference type="PANTHER" id="PTHR35526:SF3">
    <property type="entry name" value="ANTI-SIGMA-F FACTOR RSBW"/>
    <property type="match status" value="1"/>
</dbReference>
<dbReference type="InterPro" id="IPR036890">
    <property type="entry name" value="HATPase_C_sf"/>
</dbReference>
<comment type="caution">
    <text evidence="3">The sequence shown here is derived from an EMBL/GenBank/DDBJ whole genome shotgun (WGS) entry which is preliminary data.</text>
</comment>